<reference evidence="2" key="1">
    <citation type="journal article" date="2019" name="Int. J. Syst. Evol. Microbiol.">
        <title>The Global Catalogue of Microorganisms (GCM) 10K type strain sequencing project: providing services to taxonomists for standard genome sequencing and annotation.</title>
        <authorList>
            <consortium name="The Broad Institute Genomics Platform"/>
            <consortium name="The Broad Institute Genome Sequencing Center for Infectious Disease"/>
            <person name="Wu L."/>
            <person name="Ma J."/>
        </authorList>
    </citation>
    <scope>NUCLEOTIDE SEQUENCE [LARGE SCALE GENOMIC DNA]</scope>
    <source>
        <strain evidence="2">CGMCC 1.10131</strain>
    </source>
</reference>
<keyword evidence="2" id="KW-1185">Reference proteome</keyword>
<dbReference type="InterPro" id="IPR023998">
    <property type="entry name" value="FCR-like"/>
</dbReference>
<organism evidence="1 2">
    <name type="scientific">Agarivorans gilvus</name>
    <dbReference type="NCBI Taxonomy" id="680279"/>
    <lineage>
        <taxon>Bacteria</taxon>
        <taxon>Pseudomonadati</taxon>
        <taxon>Pseudomonadota</taxon>
        <taxon>Gammaproteobacteria</taxon>
        <taxon>Alteromonadales</taxon>
        <taxon>Alteromonadaceae</taxon>
        <taxon>Agarivorans</taxon>
    </lineage>
</organism>
<name>A0ABQ1I7U2_9ALTE</name>
<proteinExistence type="predicted"/>
<protein>
    <submittedName>
        <fullName evidence="1">Siderophore ferric iron reductase</fullName>
    </submittedName>
</protein>
<dbReference type="EMBL" id="BMDY01000032">
    <property type="protein sequence ID" value="GGB19966.1"/>
    <property type="molecule type" value="Genomic_DNA"/>
</dbReference>
<dbReference type="Proteomes" id="UP000651977">
    <property type="component" value="Unassembled WGS sequence"/>
</dbReference>
<evidence type="ECO:0000313" key="2">
    <source>
        <dbReference type="Proteomes" id="UP000651977"/>
    </source>
</evidence>
<dbReference type="NCBIfam" id="TIGR03950">
    <property type="entry name" value="sidero_Fe_reduc"/>
    <property type="match status" value="1"/>
</dbReference>
<sequence length="270" mass="30233">MPKPLETNSDLLSQQLLAACKSSEPFAVLASAVHPALSDISDKPAAAEISLADSSQGLERLYQFWQRQQPEAGERYWVTRTWTMLSWQAVSLSLIGVYAAQRSLDFSQLVQGFNPQTGVVSGYKNLHLSALQQSHAKTLASTCQSLKQLLADYFHRLQGLANLREAVAMRLVKDQLARFMLLIAEHRCPLKGESLNQLLLPWYQQLQLSSKSPFFELELGPQSSKTLAKPSACCQHHLRQDGDYCLACPKLNRTELAQQLALHQQELQQC</sequence>
<accession>A0ABQ1I7U2</accession>
<gene>
    <name evidence="1" type="primary">alcD</name>
    <name evidence="1" type="ORF">GCM10007414_36700</name>
</gene>
<evidence type="ECO:0000313" key="1">
    <source>
        <dbReference type="EMBL" id="GGB19966.1"/>
    </source>
</evidence>
<comment type="caution">
    <text evidence="1">The sequence shown here is derived from an EMBL/GenBank/DDBJ whole genome shotgun (WGS) entry which is preliminary data.</text>
</comment>
<dbReference type="RefSeq" id="WP_055732492.1">
    <property type="nucleotide sequence ID" value="NZ_BMDY01000032.1"/>
</dbReference>